<keyword evidence="2" id="KW-1185">Reference proteome</keyword>
<protein>
    <submittedName>
        <fullName evidence="1">Uncharacterized protein</fullName>
    </submittedName>
</protein>
<dbReference type="Proteomes" id="UP000295274">
    <property type="component" value="Unassembled WGS sequence"/>
</dbReference>
<gene>
    <name evidence="1" type="ORF">DFQ03_2829</name>
</gene>
<reference evidence="1 2" key="1">
    <citation type="submission" date="2019-03" db="EMBL/GenBank/DDBJ databases">
        <title>Genomic Encyclopedia of Type Strains, Phase III (KMG-III): the genomes of soil and plant-associated and newly described type strains.</title>
        <authorList>
            <person name="Whitman W."/>
        </authorList>
    </citation>
    <scope>NUCLEOTIDE SEQUENCE [LARGE SCALE GENOMIC DNA]</scope>
    <source>
        <strain evidence="1 2">CECT 8455</strain>
    </source>
</reference>
<organism evidence="1 2">
    <name type="scientific">Maribacter caenipelagi</name>
    <dbReference type="NCBI Taxonomy" id="1447781"/>
    <lineage>
        <taxon>Bacteria</taxon>
        <taxon>Pseudomonadati</taxon>
        <taxon>Bacteroidota</taxon>
        <taxon>Flavobacteriia</taxon>
        <taxon>Flavobacteriales</taxon>
        <taxon>Flavobacteriaceae</taxon>
        <taxon>Maribacter</taxon>
    </lineage>
</organism>
<dbReference type="OrthoDB" id="9777694at2"/>
<comment type="caution">
    <text evidence="1">The sequence shown here is derived from an EMBL/GenBank/DDBJ whole genome shotgun (WGS) entry which is preliminary data.</text>
</comment>
<evidence type="ECO:0000313" key="2">
    <source>
        <dbReference type="Proteomes" id="UP000295274"/>
    </source>
</evidence>
<proteinExistence type="predicted"/>
<accession>A0A4R7D3V4</accession>
<sequence>MSELKSLIKEIESELPEYIEVPKKLIKPHKLITAAKEDLSKPRDKRFQSEDQLIYTSKDIFNIYVSKQLIKRALIFTDSLIKLFIHRGHKIEVRTNEKYENYNGTKIIVEGRVFNICIRETRKRVKVKSTASWYYSVYEPTGILSLRIEELNKYQWSDAKILKLEDKLSTILAYCEIRAKKEIKEKIRREAWHKEYELKRKKEEELIKERELDLKKFNDLVDDANRWQQAQIIRNYINAIEKKMTSENDNQEEISNWVKWSKEKVDSYDPLIDVLKK</sequence>
<name>A0A4R7D3V4_9FLAO</name>
<dbReference type="AlphaFoldDB" id="A0A4R7D3V4"/>
<evidence type="ECO:0000313" key="1">
    <source>
        <dbReference type="EMBL" id="TDS13536.1"/>
    </source>
</evidence>
<dbReference type="EMBL" id="SNZW01000016">
    <property type="protein sequence ID" value="TDS13536.1"/>
    <property type="molecule type" value="Genomic_DNA"/>
</dbReference>
<dbReference type="RefSeq" id="WP_133673751.1">
    <property type="nucleotide sequence ID" value="NZ_SNZW01000016.1"/>
</dbReference>